<gene>
    <name evidence="1" type="ORF">ZEAMMB73_Zm00001d028907</name>
</gene>
<protein>
    <submittedName>
        <fullName evidence="1">FAD/NAD(P)-binding oxidoreductase family protein</fullName>
    </submittedName>
</protein>
<dbReference type="EMBL" id="CM007647">
    <property type="protein sequence ID" value="ONL97334.1"/>
    <property type="molecule type" value="Genomic_DNA"/>
</dbReference>
<proteinExistence type="predicted"/>
<dbReference type="ExpressionAtlas" id="A0A1D6K0Q3">
    <property type="expression patterns" value="baseline and differential"/>
</dbReference>
<dbReference type="Gene3D" id="3.50.50.60">
    <property type="entry name" value="FAD/NAD(P)-binding domain"/>
    <property type="match status" value="1"/>
</dbReference>
<accession>A0A1D6K0Q3</accession>
<organism evidence="1">
    <name type="scientific">Zea mays</name>
    <name type="common">Maize</name>
    <dbReference type="NCBI Taxonomy" id="4577"/>
    <lineage>
        <taxon>Eukaryota</taxon>
        <taxon>Viridiplantae</taxon>
        <taxon>Streptophyta</taxon>
        <taxon>Embryophyta</taxon>
        <taxon>Tracheophyta</taxon>
        <taxon>Spermatophyta</taxon>
        <taxon>Magnoliopsida</taxon>
        <taxon>Liliopsida</taxon>
        <taxon>Poales</taxon>
        <taxon>Poaceae</taxon>
        <taxon>PACMAD clade</taxon>
        <taxon>Panicoideae</taxon>
        <taxon>Andropogonodae</taxon>
        <taxon>Andropogoneae</taxon>
        <taxon>Tripsacinae</taxon>
        <taxon>Zea</taxon>
    </lineage>
</organism>
<reference evidence="1" key="1">
    <citation type="submission" date="2015-12" db="EMBL/GenBank/DDBJ databases">
        <title>Update maize B73 reference genome by single molecule sequencing technologies.</title>
        <authorList>
            <consortium name="Maize Genome Sequencing Project"/>
            <person name="Ware D."/>
        </authorList>
    </citation>
    <scope>NUCLEOTIDE SEQUENCE [LARGE SCALE GENOMIC DNA]</scope>
    <source>
        <tissue evidence="1">Seedling</tissue>
    </source>
</reference>
<dbReference type="EMBL" id="CM007647">
    <property type="protein sequence ID" value="ONL97327.1"/>
    <property type="molecule type" value="Genomic_DNA"/>
</dbReference>
<dbReference type="InterPro" id="IPR036188">
    <property type="entry name" value="FAD/NAD-bd_sf"/>
</dbReference>
<dbReference type="AlphaFoldDB" id="A0A1D6K0Q3"/>
<sequence>MPSITRGGRGGLFSTHRGALLWLRRCQSPLLSTLAGGGGRSDAPHLPVLIVGAGPVGLVLSFLLTKFGTDLVPPLLIDVPIRASELGSSVERSKVH</sequence>
<evidence type="ECO:0000313" key="1">
    <source>
        <dbReference type="EMBL" id="ONL97327.1"/>
    </source>
</evidence>
<name>A0A1D6K0Q3_MAIZE</name>